<dbReference type="Gene3D" id="1.50.10.20">
    <property type="match status" value="1"/>
</dbReference>
<dbReference type="InterPro" id="IPR036249">
    <property type="entry name" value="Thioredoxin-like_sf"/>
</dbReference>
<dbReference type="AlphaFoldDB" id="A0A8S1H972"/>
<dbReference type="EMBL" id="CAJGYM010000028">
    <property type="protein sequence ID" value="CAD6192483.1"/>
    <property type="molecule type" value="Genomic_DNA"/>
</dbReference>
<dbReference type="PANTHER" id="PTHR42899">
    <property type="entry name" value="SPERMATOGENESIS-ASSOCIATED PROTEIN 20"/>
    <property type="match status" value="1"/>
</dbReference>
<protein>
    <recommendedName>
        <fullName evidence="1">Spermatogenesis-associated protein 20-like TRX domain-containing protein</fullName>
    </recommendedName>
</protein>
<reference evidence="2" key="1">
    <citation type="submission" date="2020-10" db="EMBL/GenBank/DDBJ databases">
        <authorList>
            <person name="Kikuchi T."/>
        </authorList>
    </citation>
    <scope>NUCLEOTIDE SEQUENCE</scope>
    <source>
        <strain evidence="2">NKZ352</strain>
    </source>
</reference>
<dbReference type="PIRSF" id="PIRSF006402">
    <property type="entry name" value="UCP006402_thioredoxin"/>
    <property type="match status" value="1"/>
</dbReference>
<sequence length="739" mass="83290">MLQRLLHHGKRNMTSGFTNRLALEKSPYLLQHKHNPIDWYPWGKEAFDFAKKNNRPIFLSVGYSTCHWCHVMEKESFENPAIAKLLNENFVAIKVDREERPDVDKLYMTFVVAVSGHGGWPMSVFLTPDLAPITGGTYFPPDDTQGMMGFASILKLIMSKWEKEQEATGQLGEQILQMIRNQSKSEHGVVKSSDEIVLDMYRHKFKNFDKKHGGFGNAPKFPKPCDLDFLIASAAWYRKSDPERAENCLHMLKVTLDEMSRGGIHDHVGKGFHRYSVDSEWHVPHFEKMLYDQSQLLATYSDFYRLCGKENPEVARTIRDVADYMNDCLSHPDGGFYAAEDADSLPSDGAEKKKEGAFCVWEKKEVEDILSGMKVGSTSAAEAFSVYFDVEENGNVSRRLDPHGELTNKNVLRRLHSDTECADILGISVEDLLPGIELAKQKLLKIRKTRPLPHLDSKMLTAWQGLAITGFVKAFRALSDDSLLERALKCLKFVENNAKDSHGNLIRAVYRSESGQVEKGPESIAAFSDDYAFLIRGLLDVYDVNGDSKIAQKARDLQEKMIEKFWDHENNCGFFLGEENAHEGTSVRLIEDQDNVEPCATSVAAGNLLRLYAIFEDEKLREKAAKCFTSFAERLNKYSFSLPVLAMANRRSQLGEVTIAIVSSENSDFSREVRKIVDNKFIWNASTLQINPDDPLLSGSETHAAMAHGPSPAVYICENFACGLPLKSIEEIRAKVGDL</sequence>
<evidence type="ECO:0000313" key="3">
    <source>
        <dbReference type="Proteomes" id="UP000835052"/>
    </source>
</evidence>
<dbReference type="SUPFAM" id="SSF52833">
    <property type="entry name" value="Thioredoxin-like"/>
    <property type="match status" value="1"/>
</dbReference>
<keyword evidence="3" id="KW-1185">Reference proteome</keyword>
<dbReference type="InterPro" id="IPR004879">
    <property type="entry name" value="Ssp411-like_TRX"/>
</dbReference>
<dbReference type="InterPro" id="IPR008928">
    <property type="entry name" value="6-hairpin_glycosidase_sf"/>
</dbReference>
<accession>A0A8S1H972</accession>
<dbReference type="SUPFAM" id="SSF48208">
    <property type="entry name" value="Six-hairpin glycosidases"/>
    <property type="match status" value="1"/>
</dbReference>
<dbReference type="CDD" id="cd02955">
    <property type="entry name" value="SSP411"/>
    <property type="match status" value="1"/>
</dbReference>
<comment type="caution">
    <text evidence="2">The sequence shown here is derived from an EMBL/GenBank/DDBJ whole genome shotgun (WGS) entry which is preliminary data.</text>
</comment>
<proteinExistence type="predicted"/>
<name>A0A8S1H972_9PELO</name>
<dbReference type="InterPro" id="IPR024705">
    <property type="entry name" value="Ssp411"/>
</dbReference>
<organism evidence="2 3">
    <name type="scientific">Caenorhabditis auriculariae</name>
    <dbReference type="NCBI Taxonomy" id="2777116"/>
    <lineage>
        <taxon>Eukaryota</taxon>
        <taxon>Metazoa</taxon>
        <taxon>Ecdysozoa</taxon>
        <taxon>Nematoda</taxon>
        <taxon>Chromadorea</taxon>
        <taxon>Rhabditida</taxon>
        <taxon>Rhabditina</taxon>
        <taxon>Rhabditomorpha</taxon>
        <taxon>Rhabditoidea</taxon>
        <taxon>Rhabditidae</taxon>
        <taxon>Peloderinae</taxon>
        <taxon>Caenorhabditis</taxon>
    </lineage>
</organism>
<dbReference type="Proteomes" id="UP000835052">
    <property type="component" value="Unassembled WGS sequence"/>
</dbReference>
<feature type="domain" description="Spermatogenesis-associated protein 20-like TRX" evidence="1">
    <location>
        <begin position="18"/>
        <end position="179"/>
    </location>
</feature>
<dbReference type="GO" id="GO:0005975">
    <property type="term" value="P:carbohydrate metabolic process"/>
    <property type="evidence" value="ECO:0007669"/>
    <property type="project" value="InterPro"/>
</dbReference>
<dbReference type="OrthoDB" id="1923667at2759"/>
<evidence type="ECO:0000313" key="2">
    <source>
        <dbReference type="EMBL" id="CAD6192483.1"/>
    </source>
</evidence>
<dbReference type="PANTHER" id="PTHR42899:SF1">
    <property type="entry name" value="SPERMATOGENESIS-ASSOCIATED PROTEIN 20"/>
    <property type="match status" value="1"/>
</dbReference>
<dbReference type="Pfam" id="PF03190">
    <property type="entry name" value="Thioredox_DsbH"/>
    <property type="match status" value="1"/>
</dbReference>
<evidence type="ECO:0000259" key="1">
    <source>
        <dbReference type="Pfam" id="PF03190"/>
    </source>
</evidence>
<gene>
    <name evidence="2" type="ORF">CAUJ_LOCUS8402</name>
</gene>
<dbReference type="Gene3D" id="3.40.30.10">
    <property type="entry name" value="Glutaredoxin"/>
    <property type="match status" value="1"/>
</dbReference>